<dbReference type="EMBL" id="JAHCVI010000004">
    <property type="protein sequence ID" value="KAG7286479.1"/>
    <property type="molecule type" value="Genomic_DNA"/>
</dbReference>
<dbReference type="GO" id="GO:0000978">
    <property type="term" value="F:RNA polymerase II cis-regulatory region sequence-specific DNA binding"/>
    <property type="evidence" value="ECO:0007669"/>
    <property type="project" value="TreeGrafter"/>
</dbReference>
<dbReference type="GO" id="GO:0000435">
    <property type="term" value="P:positive regulation of transcription from RNA polymerase II promoter by galactose"/>
    <property type="evidence" value="ECO:0007669"/>
    <property type="project" value="TreeGrafter"/>
</dbReference>
<dbReference type="InterPro" id="IPR001810">
    <property type="entry name" value="F-box_dom"/>
</dbReference>
<dbReference type="InterPro" id="IPR007219">
    <property type="entry name" value="XnlR_reg_dom"/>
</dbReference>
<keyword evidence="4" id="KW-0539">Nucleus</keyword>
<dbReference type="SMART" id="SM00906">
    <property type="entry name" value="Fungal_trans"/>
    <property type="match status" value="1"/>
</dbReference>
<feature type="region of interest" description="Disordered" evidence="6">
    <location>
        <begin position="213"/>
        <end position="243"/>
    </location>
</feature>
<evidence type="ECO:0000259" key="8">
    <source>
        <dbReference type="PROSITE" id="PS50181"/>
    </source>
</evidence>
<keyword evidence="5" id="KW-0175">Coiled coil</keyword>
<dbReference type="InterPro" id="IPR036864">
    <property type="entry name" value="Zn2-C6_fun-type_DNA-bd_sf"/>
</dbReference>
<feature type="domain" description="Zn(2)-C6 fungal-type" evidence="7">
    <location>
        <begin position="135"/>
        <end position="164"/>
    </location>
</feature>
<dbReference type="InterPro" id="IPR001138">
    <property type="entry name" value="Zn2Cys6_DnaBD"/>
</dbReference>
<dbReference type="PROSITE" id="PS50048">
    <property type="entry name" value="ZN2_CY6_FUNGAL_2"/>
    <property type="match status" value="1"/>
</dbReference>
<dbReference type="GO" id="GO:0006351">
    <property type="term" value="P:DNA-templated transcription"/>
    <property type="evidence" value="ECO:0007669"/>
    <property type="project" value="InterPro"/>
</dbReference>
<dbReference type="PROSITE" id="PS00463">
    <property type="entry name" value="ZN2_CY6_FUNGAL_1"/>
    <property type="match status" value="1"/>
</dbReference>
<dbReference type="Pfam" id="PF00172">
    <property type="entry name" value="Zn_clus"/>
    <property type="match status" value="1"/>
</dbReference>
<feature type="coiled-coil region" evidence="5">
    <location>
        <begin position="178"/>
        <end position="205"/>
    </location>
</feature>
<dbReference type="GO" id="GO:0008270">
    <property type="term" value="F:zinc ion binding"/>
    <property type="evidence" value="ECO:0007669"/>
    <property type="project" value="InterPro"/>
</dbReference>
<feature type="compositionally biased region" description="Gly residues" evidence="6">
    <location>
        <begin position="28"/>
        <end position="37"/>
    </location>
</feature>
<evidence type="ECO:0000256" key="2">
    <source>
        <dbReference type="ARBA" id="ARBA00023015"/>
    </source>
</evidence>
<feature type="domain" description="F-box" evidence="8">
    <location>
        <begin position="1018"/>
        <end position="1069"/>
    </location>
</feature>
<organism evidence="9 10">
    <name type="scientific">Staphylotrichum longicolle</name>
    <dbReference type="NCBI Taxonomy" id="669026"/>
    <lineage>
        <taxon>Eukaryota</taxon>
        <taxon>Fungi</taxon>
        <taxon>Dikarya</taxon>
        <taxon>Ascomycota</taxon>
        <taxon>Pezizomycotina</taxon>
        <taxon>Sordariomycetes</taxon>
        <taxon>Sordariomycetidae</taxon>
        <taxon>Sordariales</taxon>
        <taxon>Chaetomiaceae</taxon>
        <taxon>Staphylotrichum</taxon>
    </lineage>
</organism>
<sequence>MDQLETQVSDLRSFLGAAAAPQDPEEGALGGPGGLEAGGEEVVSPHDVAYSPGPLRARSHHSSLSAPGDNSAPLPPQLQHHPQHHPQHPQSPLDLHAAAAASSTSSTNAKRRAEEADDGPAKQQRSKRNRYISIACNECKRRKIKCNGQTPCQRCGHLGLQCLYAPNCCANFKDSDEFRQMADQVRQLQEQVAALSSSMNSLRQDAARLAPLHDRVLPPPSTGATPSPSTPSGHQRPALPYRTPSFFNGPTSIAFTVDVAKDTLHRMGYSGVGDGGSGSDEGAAPLDGTPHASPLLAPVPSDTLARGPTDPMWELDEAEMMRLLQVYREEVDVMYPVASMGPVVEHLKYVAGWMDTARRTGVLPPPGPDHIFSDPKTLLLKILMCCGLVVAEHGNSPRASRLYDGIQPTVDKMLMSNPADVTTLSFLALCAGYRYLSNDEILAWRLMGQVARLCFELGLHRREGLQKIPDPQTRRDALHTFWSAYVLDRRWSFSTGLPFVCHDDKIDPKLPYPEGYPFLVAMIGYSKLGAKIWKLVDYFEPAVVRELKPHDFEQLDREIMEWYETVPEEIKTGPVDNDKMTLPSGPYDLQRSRIWTRLRLNQVRIWLYTPVLHSATSIAENAPLARKVVDLAMQTIRLLAHVNNETDMYRRIQVFFHQFLTSSIAVLFLASTHAPLQFSAGCRAEFYTALDLVKEMSARSWVSHRLWRTIRSLRAYAPKLGLEDCTTRTGSAAGSSSSSSYAARAGSSAGHSPGLAGPFNSAGVSRAGSIGPAMTSPPAFTPGGSQPMQLDDPSNGLRLQSEMMRIYEGYTARTGVVAGAGGAGPMGSPAAAADMGYGMGGLGLAGRGGSVKPTLQTLPLDILFHLATTTALDYPSLLALSCTSRALRAAIHPDTLCPRPLKLAFFRRAEHFPQHAGKLACFACFRLLAADRFGASQRNGRGGKFGEDVRRVEGRFCWECGVRGRRYAHLTGVRRGLVGRGKGEELWYPCHRCGVARPGRERCLREVCVVDGEPLGGDSGLERLPRAVLERVLAGLGYGDLIALGRASRTLKGVVGEPGRRAGDVYGKWEFVVARMKALGWWSRLGAPRACFGCFRPRTSKQFSENQYFLWRYEGTAMSNCWRRRCWECLRRFYHPQLADTEARDRFHRQVVCEVCKSLRYWNEDCRGCFVHRIDIARWAMLKREKMAARARSSDCGEETIIPLQWFDVDVTAAAEPRGDGIVGESDLPFQWFNEERPEVEESEVDEPCEETALLLQWLYKDEPGAPTSQEPESDDAGEGDSSGEGGSPVTSSWDVMLANTWEPASEEVGTPLALDQASSLETPVVSAY</sequence>
<feature type="region of interest" description="Disordered" evidence="6">
    <location>
        <begin position="271"/>
        <end position="304"/>
    </location>
</feature>
<keyword evidence="1" id="KW-0479">Metal-binding</keyword>
<comment type="caution">
    <text evidence="9">The sequence shown here is derived from an EMBL/GenBank/DDBJ whole genome shotgun (WGS) entry which is preliminary data.</text>
</comment>
<accession>A0AAD4ESF8</accession>
<keyword evidence="2" id="KW-0805">Transcription regulation</keyword>
<dbReference type="CDD" id="cd00067">
    <property type="entry name" value="GAL4"/>
    <property type="match status" value="1"/>
</dbReference>
<dbReference type="PROSITE" id="PS50181">
    <property type="entry name" value="FBOX"/>
    <property type="match status" value="1"/>
</dbReference>
<dbReference type="PANTHER" id="PTHR47424:SF5">
    <property type="entry name" value="ZN(II)2CYS6 TRANSCRIPTION FACTOR (EUROFUNG)"/>
    <property type="match status" value="1"/>
</dbReference>
<feature type="region of interest" description="Disordered" evidence="6">
    <location>
        <begin position="1"/>
        <end position="127"/>
    </location>
</feature>
<dbReference type="GO" id="GO:0005634">
    <property type="term" value="C:nucleus"/>
    <property type="evidence" value="ECO:0007669"/>
    <property type="project" value="TreeGrafter"/>
</dbReference>
<name>A0AAD4ESF8_9PEZI</name>
<feature type="compositionally biased region" description="Low complexity" evidence="6">
    <location>
        <begin position="222"/>
        <end position="233"/>
    </location>
</feature>
<dbReference type="PANTHER" id="PTHR47424">
    <property type="entry name" value="REGULATORY PROTEIN GAL4"/>
    <property type="match status" value="1"/>
</dbReference>
<reference evidence="9" key="1">
    <citation type="submission" date="2023-02" db="EMBL/GenBank/DDBJ databases">
        <authorList>
            <person name="Palmer J.M."/>
        </authorList>
    </citation>
    <scope>NUCLEOTIDE SEQUENCE</scope>
    <source>
        <strain evidence="9">FW57</strain>
    </source>
</reference>
<dbReference type="CDD" id="cd12148">
    <property type="entry name" value="fungal_TF_MHR"/>
    <property type="match status" value="1"/>
</dbReference>
<evidence type="ECO:0000259" key="7">
    <source>
        <dbReference type="PROSITE" id="PS50048"/>
    </source>
</evidence>
<dbReference type="Proteomes" id="UP001197093">
    <property type="component" value="Unassembled WGS sequence"/>
</dbReference>
<evidence type="ECO:0000313" key="10">
    <source>
        <dbReference type="Proteomes" id="UP001197093"/>
    </source>
</evidence>
<dbReference type="Gene3D" id="4.10.240.10">
    <property type="entry name" value="Zn(2)-C6 fungal-type DNA-binding domain"/>
    <property type="match status" value="1"/>
</dbReference>
<feature type="compositionally biased region" description="Polar residues" evidence="6">
    <location>
        <begin position="1"/>
        <end position="10"/>
    </location>
</feature>
<feature type="region of interest" description="Disordered" evidence="6">
    <location>
        <begin position="767"/>
        <end position="795"/>
    </location>
</feature>
<evidence type="ECO:0000256" key="3">
    <source>
        <dbReference type="ARBA" id="ARBA00023163"/>
    </source>
</evidence>
<keyword evidence="10" id="KW-1185">Reference proteome</keyword>
<dbReference type="SMART" id="SM00066">
    <property type="entry name" value="GAL4"/>
    <property type="match status" value="1"/>
</dbReference>
<protein>
    <recommendedName>
        <fullName evidence="11">Casein kinase II subunit beta</fullName>
    </recommendedName>
</protein>
<dbReference type="Pfam" id="PF04082">
    <property type="entry name" value="Fungal_trans"/>
    <property type="match status" value="1"/>
</dbReference>
<proteinExistence type="predicted"/>
<feature type="region of interest" description="Disordered" evidence="6">
    <location>
        <begin position="1263"/>
        <end position="1329"/>
    </location>
</feature>
<feature type="compositionally biased region" description="Low complexity" evidence="6">
    <location>
        <begin position="730"/>
        <end position="747"/>
    </location>
</feature>
<evidence type="ECO:0008006" key="11">
    <source>
        <dbReference type="Google" id="ProtNLM"/>
    </source>
</evidence>
<dbReference type="InterPro" id="IPR051127">
    <property type="entry name" value="Fungal_SecMet_Regulators"/>
</dbReference>
<evidence type="ECO:0000256" key="1">
    <source>
        <dbReference type="ARBA" id="ARBA00022723"/>
    </source>
</evidence>
<evidence type="ECO:0000313" key="9">
    <source>
        <dbReference type="EMBL" id="KAG7286479.1"/>
    </source>
</evidence>
<evidence type="ECO:0000256" key="4">
    <source>
        <dbReference type="ARBA" id="ARBA00023242"/>
    </source>
</evidence>
<evidence type="ECO:0000256" key="5">
    <source>
        <dbReference type="SAM" id="Coils"/>
    </source>
</evidence>
<keyword evidence="3" id="KW-0804">Transcription</keyword>
<evidence type="ECO:0000256" key="6">
    <source>
        <dbReference type="SAM" id="MobiDB-lite"/>
    </source>
</evidence>
<dbReference type="SUPFAM" id="SSF57701">
    <property type="entry name" value="Zn2/Cys6 DNA-binding domain"/>
    <property type="match status" value="1"/>
</dbReference>
<feature type="region of interest" description="Disordered" evidence="6">
    <location>
        <begin position="727"/>
        <end position="747"/>
    </location>
</feature>
<gene>
    <name evidence="9" type="ORF">NEMBOFW57_008790</name>
</gene>
<feature type="compositionally biased region" description="Low complexity" evidence="6">
    <location>
        <begin position="88"/>
        <end position="107"/>
    </location>
</feature>
<dbReference type="GO" id="GO:0000981">
    <property type="term" value="F:DNA-binding transcription factor activity, RNA polymerase II-specific"/>
    <property type="evidence" value="ECO:0007669"/>
    <property type="project" value="InterPro"/>
</dbReference>